<evidence type="ECO:0008006" key="2">
    <source>
        <dbReference type="Google" id="ProtNLM"/>
    </source>
</evidence>
<feature type="non-terminal residue" evidence="1">
    <location>
        <position position="1"/>
    </location>
</feature>
<comment type="caution">
    <text evidence="1">The sequence shown here is derived from an EMBL/GenBank/DDBJ whole genome shotgun (WGS) entry which is preliminary data.</text>
</comment>
<dbReference type="EMBL" id="BARW01002226">
    <property type="protein sequence ID" value="GAI69169.1"/>
    <property type="molecule type" value="Genomic_DNA"/>
</dbReference>
<organism evidence="1">
    <name type="scientific">marine sediment metagenome</name>
    <dbReference type="NCBI Taxonomy" id="412755"/>
    <lineage>
        <taxon>unclassified sequences</taxon>
        <taxon>metagenomes</taxon>
        <taxon>ecological metagenomes</taxon>
    </lineage>
</organism>
<dbReference type="SUPFAM" id="SSF53187">
    <property type="entry name" value="Zn-dependent exopeptidases"/>
    <property type="match status" value="1"/>
</dbReference>
<evidence type="ECO:0000313" key="1">
    <source>
        <dbReference type="EMBL" id="GAI69169.1"/>
    </source>
</evidence>
<dbReference type="Gene3D" id="3.40.630.10">
    <property type="entry name" value="Zn peptidases"/>
    <property type="match status" value="1"/>
</dbReference>
<dbReference type="GO" id="GO:0016787">
    <property type="term" value="F:hydrolase activity"/>
    <property type="evidence" value="ECO:0007669"/>
    <property type="project" value="InterPro"/>
</dbReference>
<dbReference type="AlphaFoldDB" id="X1SMY7"/>
<proteinExistence type="predicted"/>
<gene>
    <name evidence="1" type="ORF">S12H4_06360</name>
</gene>
<protein>
    <recommendedName>
        <fullName evidence="2">Peptidase M20 dimerisation domain-containing protein</fullName>
    </recommendedName>
</protein>
<name>X1SMY7_9ZZZZ</name>
<reference evidence="1" key="1">
    <citation type="journal article" date="2014" name="Front. Microbiol.">
        <title>High frequency of phylogenetically diverse reductive dehalogenase-homologous genes in deep subseafloor sedimentary metagenomes.</title>
        <authorList>
            <person name="Kawai M."/>
            <person name="Futagami T."/>
            <person name="Toyoda A."/>
            <person name="Takaki Y."/>
            <person name="Nishi S."/>
            <person name="Hori S."/>
            <person name="Arai W."/>
            <person name="Tsubouchi T."/>
            <person name="Morono Y."/>
            <person name="Uchiyama I."/>
            <person name="Ito T."/>
            <person name="Fujiyama A."/>
            <person name="Inagaki F."/>
            <person name="Takami H."/>
        </authorList>
    </citation>
    <scope>NUCLEOTIDE SEQUENCE</scope>
    <source>
        <strain evidence="1">Expedition CK06-06</strain>
    </source>
</reference>
<sequence>GFKAVADPTFLSQAGIPTVLFGPGSLGSGIHGPDEHVPIDQVIECTKTLAVMAMNWCS</sequence>
<dbReference type="InterPro" id="IPR002933">
    <property type="entry name" value="Peptidase_M20"/>
</dbReference>
<accession>X1SMY7</accession>
<dbReference type="Pfam" id="PF01546">
    <property type="entry name" value="Peptidase_M20"/>
    <property type="match status" value="1"/>
</dbReference>